<protein>
    <submittedName>
        <fullName evidence="1">Uncharacterized protein</fullName>
    </submittedName>
</protein>
<reference evidence="1" key="1">
    <citation type="submission" date="2015-04" db="UniProtKB">
        <authorList>
            <consortium name="EnsemblPlants"/>
        </authorList>
    </citation>
    <scope>IDENTIFICATION</scope>
</reference>
<dbReference type="Gramene" id="OMERI02G34340.1">
    <property type="protein sequence ID" value="OMERI02G34340.1"/>
    <property type="gene ID" value="OMERI02G34340"/>
</dbReference>
<dbReference type="Proteomes" id="UP000008021">
    <property type="component" value="Chromosome 2"/>
</dbReference>
<dbReference type="HOGENOM" id="CLU_1963095_0_0_1"/>
<name>A0A0E0CSR4_9ORYZ</name>
<proteinExistence type="predicted"/>
<evidence type="ECO:0000313" key="2">
    <source>
        <dbReference type="Proteomes" id="UP000008021"/>
    </source>
</evidence>
<dbReference type="AlphaFoldDB" id="A0A0E0CSR4"/>
<reference evidence="1" key="2">
    <citation type="submission" date="2018-05" db="EMBL/GenBank/DDBJ databases">
        <title>OmerRS3 (Oryza meridionalis Reference Sequence Version 3).</title>
        <authorList>
            <person name="Zhang J."/>
            <person name="Kudrna D."/>
            <person name="Lee S."/>
            <person name="Talag J."/>
            <person name="Welchert J."/>
            <person name="Wing R.A."/>
        </authorList>
    </citation>
    <scope>NUCLEOTIDE SEQUENCE [LARGE SCALE GENOMIC DNA]</scope>
    <source>
        <strain evidence="1">cv. OR44</strain>
    </source>
</reference>
<organism evidence="1">
    <name type="scientific">Oryza meridionalis</name>
    <dbReference type="NCBI Taxonomy" id="40149"/>
    <lineage>
        <taxon>Eukaryota</taxon>
        <taxon>Viridiplantae</taxon>
        <taxon>Streptophyta</taxon>
        <taxon>Embryophyta</taxon>
        <taxon>Tracheophyta</taxon>
        <taxon>Spermatophyta</taxon>
        <taxon>Magnoliopsida</taxon>
        <taxon>Liliopsida</taxon>
        <taxon>Poales</taxon>
        <taxon>Poaceae</taxon>
        <taxon>BOP clade</taxon>
        <taxon>Oryzoideae</taxon>
        <taxon>Oryzeae</taxon>
        <taxon>Oryzinae</taxon>
        <taxon>Oryza</taxon>
    </lineage>
</organism>
<sequence>MTLATLSEYPTVGRQSSRRLKVNIRPSSHEAKRQRHCWGMWKDAWRRSSKVASCLLAGRWWGVGRWWCPEGLAVCDTLERCNLAEGTTVTSPPSMVESSCENHTLVGDGGAIDVVTFLEPPLGGPFSS</sequence>
<keyword evidence="2" id="KW-1185">Reference proteome</keyword>
<accession>A0A0E0CSR4</accession>
<evidence type="ECO:0000313" key="1">
    <source>
        <dbReference type="EnsemblPlants" id="OMERI02G34340.1"/>
    </source>
</evidence>
<dbReference type="EnsemblPlants" id="OMERI02G34340.1">
    <property type="protein sequence ID" value="OMERI02G34340.1"/>
    <property type="gene ID" value="OMERI02G34340"/>
</dbReference>